<dbReference type="EMBL" id="UINC01207709">
    <property type="protein sequence ID" value="SVE29916.1"/>
    <property type="molecule type" value="Genomic_DNA"/>
</dbReference>
<reference evidence="1" key="1">
    <citation type="submission" date="2018-05" db="EMBL/GenBank/DDBJ databases">
        <authorList>
            <person name="Lanie J.A."/>
            <person name="Ng W.-L."/>
            <person name="Kazmierczak K.M."/>
            <person name="Andrzejewski T.M."/>
            <person name="Davidsen T.M."/>
            <person name="Wayne K.J."/>
            <person name="Tettelin H."/>
            <person name="Glass J.I."/>
            <person name="Rusch D."/>
            <person name="Podicherti R."/>
            <person name="Tsui H.-C.T."/>
            <person name="Winkler M.E."/>
        </authorList>
    </citation>
    <scope>NUCLEOTIDE SEQUENCE</scope>
</reference>
<proteinExistence type="predicted"/>
<accession>A0A383CBZ7</accession>
<gene>
    <name evidence="1" type="ORF">METZ01_LOCUS482770</name>
</gene>
<feature type="non-terminal residue" evidence="1">
    <location>
        <position position="31"/>
    </location>
</feature>
<evidence type="ECO:0000313" key="1">
    <source>
        <dbReference type="EMBL" id="SVE29916.1"/>
    </source>
</evidence>
<dbReference type="AlphaFoldDB" id="A0A383CBZ7"/>
<name>A0A383CBZ7_9ZZZZ</name>
<organism evidence="1">
    <name type="scientific">marine metagenome</name>
    <dbReference type="NCBI Taxonomy" id="408172"/>
    <lineage>
        <taxon>unclassified sequences</taxon>
        <taxon>metagenomes</taxon>
        <taxon>ecological metagenomes</taxon>
    </lineage>
</organism>
<sequence length="31" mass="3575">MTAKRESTWDDLESMVGEDFSDGNIRWATEP</sequence>
<protein>
    <submittedName>
        <fullName evidence="1">Uncharacterized protein</fullName>
    </submittedName>
</protein>